<dbReference type="Proteomes" id="UP000663193">
    <property type="component" value="Chromosome 5"/>
</dbReference>
<keyword evidence="2" id="KW-1185">Reference proteome</keyword>
<evidence type="ECO:0000313" key="2">
    <source>
        <dbReference type="Proteomes" id="UP000663193"/>
    </source>
</evidence>
<protein>
    <submittedName>
        <fullName evidence="1">Uncharacterized protein</fullName>
    </submittedName>
</protein>
<accession>A0A7U2EX42</accession>
<dbReference type="AlphaFoldDB" id="A0A7U2EX42"/>
<evidence type="ECO:0000313" key="1">
    <source>
        <dbReference type="EMBL" id="QRC94675.1"/>
    </source>
</evidence>
<reference evidence="2" key="1">
    <citation type="journal article" date="2021" name="BMC Genomics">
        <title>Chromosome-level genome assembly and manually-curated proteome of model necrotroph Parastagonospora nodorum Sn15 reveals a genome-wide trove of candidate effector homologs, and redundancy of virulence-related functions within an accessory chromosome.</title>
        <authorList>
            <person name="Bertazzoni S."/>
            <person name="Jones D.A.B."/>
            <person name="Phan H.T."/>
            <person name="Tan K.-C."/>
            <person name="Hane J.K."/>
        </authorList>
    </citation>
    <scope>NUCLEOTIDE SEQUENCE [LARGE SCALE GENOMIC DNA]</scope>
    <source>
        <strain evidence="2">SN15 / ATCC MYA-4574 / FGSC 10173)</strain>
    </source>
</reference>
<gene>
    <name evidence="1" type="ORF">JI435_406130</name>
</gene>
<dbReference type="VEuPathDB" id="FungiDB:JI435_406130"/>
<proteinExistence type="predicted"/>
<dbReference type="EMBL" id="CP069027">
    <property type="protein sequence ID" value="QRC94675.1"/>
    <property type="molecule type" value="Genomic_DNA"/>
</dbReference>
<organism evidence="1 2">
    <name type="scientific">Phaeosphaeria nodorum (strain SN15 / ATCC MYA-4574 / FGSC 10173)</name>
    <name type="common">Glume blotch fungus</name>
    <name type="synonym">Parastagonospora nodorum</name>
    <dbReference type="NCBI Taxonomy" id="321614"/>
    <lineage>
        <taxon>Eukaryota</taxon>
        <taxon>Fungi</taxon>
        <taxon>Dikarya</taxon>
        <taxon>Ascomycota</taxon>
        <taxon>Pezizomycotina</taxon>
        <taxon>Dothideomycetes</taxon>
        <taxon>Pleosporomycetidae</taxon>
        <taxon>Pleosporales</taxon>
        <taxon>Pleosporineae</taxon>
        <taxon>Phaeosphaeriaceae</taxon>
        <taxon>Parastagonospora</taxon>
    </lineage>
</organism>
<name>A0A7U2EX42_PHANO</name>
<sequence length="52" mass="5827">MSDLYPCFAITPDLTMPAGNFVAQKFCVTTLPTFRFHLITLVVRFFAVTRAG</sequence>